<name>A0A060M5X9_9BACI</name>
<evidence type="ECO:0000313" key="3">
    <source>
        <dbReference type="Proteomes" id="UP000027142"/>
    </source>
</evidence>
<dbReference type="PATRIC" id="fig|1246626.3.peg.2908"/>
<dbReference type="OrthoDB" id="2382309at2"/>
<evidence type="ECO:0000256" key="1">
    <source>
        <dbReference type="SAM" id="Phobius"/>
    </source>
</evidence>
<keyword evidence="1" id="KW-0812">Transmembrane</keyword>
<sequence>MEGLHILQLIVSIILFFILFAGIGFLLNMVLRLTWIMAFVYPIVVLLIVNRAPYGTFIQQPGEAFTQLFERLSSLYVADIIVLTSGFLGAIAAGIIMKLLRKAGYQMF</sequence>
<feature type="transmembrane region" description="Helical" evidence="1">
    <location>
        <begin position="74"/>
        <end position="100"/>
    </location>
</feature>
<keyword evidence="1" id="KW-0472">Membrane</keyword>
<dbReference type="RefSeq" id="WP_038482380.1">
    <property type="nucleotide sequence ID" value="NZ_CP003923.1"/>
</dbReference>
<dbReference type="InterPro" id="IPR025917">
    <property type="entry name" value="YuiB"/>
</dbReference>
<reference evidence="2 3" key="1">
    <citation type="journal article" date="2014" name="Gene">
        <title>A comparative genomic analysis of the alkalitolerant soil bacterium Bacillus lehensis G1.</title>
        <authorList>
            <person name="Noor Y.M."/>
            <person name="Samsulrizal N.H."/>
            <person name="Jema'on N.A."/>
            <person name="Low K.O."/>
            <person name="Ramli A.N."/>
            <person name="Alias N.I."/>
            <person name="Damis S.I."/>
            <person name="Fuzi S.F."/>
            <person name="Isa M.N."/>
            <person name="Murad A.M."/>
            <person name="Raih M.F."/>
            <person name="Bakar F.D."/>
            <person name="Najimudin N."/>
            <person name="Mahadi N.M."/>
            <person name="Illias R.M."/>
        </authorList>
    </citation>
    <scope>NUCLEOTIDE SEQUENCE [LARGE SCALE GENOMIC DNA]</scope>
    <source>
        <strain evidence="2 3">G1</strain>
    </source>
</reference>
<dbReference type="Proteomes" id="UP000027142">
    <property type="component" value="Chromosome"/>
</dbReference>
<dbReference type="eggNOG" id="ENOG5032RYS">
    <property type="taxonomic scope" value="Bacteria"/>
</dbReference>
<feature type="transmembrane region" description="Helical" evidence="1">
    <location>
        <begin position="6"/>
        <end position="27"/>
    </location>
</feature>
<dbReference type="STRING" id="1246626.BleG1_2920"/>
<gene>
    <name evidence="2" type="ORF">BleG1_2920</name>
</gene>
<proteinExistence type="predicted"/>
<evidence type="ECO:0000313" key="2">
    <source>
        <dbReference type="EMBL" id="AIC95484.1"/>
    </source>
</evidence>
<dbReference type="HOGENOM" id="CLU_174845_0_0_9"/>
<dbReference type="AlphaFoldDB" id="A0A060M5X9"/>
<accession>A0A060M5X9</accession>
<dbReference type="KEGG" id="ble:BleG1_2920"/>
<dbReference type="EMBL" id="CP003923">
    <property type="protein sequence ID" value="AIC95484.1"/>
    <property type="molecule type" value="Genomic_DNA"/>
</dbReference>
<keyword evidence="3" id="KW-1185">Reference proteome</keyword>
<organism evidence="2 3">
    <name type="scientific">Shouchella lehensis G1</name>
    <dbReference type="NCBI Taxonomy" id="1246626"/>
    <lineage>
        <taxon>Bacteria</taxon>
        <taxon>Bacillati</taxon>
        <taxon>Bacillota</taxon>
        <taxon>Bacilli</taxon>
        <taxon>Bacillales</taxon>
        <taxon>Bacillaceae</taxon>
        <taxon>Shouchella</taxon>
    </lineage>
</organism>
<keyword evidence="1" id="KW-1133">Transmembrane helix</keyword>
<dbReference type="Pfam" id="PF14068">
    <property type="entry name" value="YuiB"/>
    <property type="match status" value="1"/>
</dbReference>
<feature type="transmembrane region" description="Helical" evidence="1">
    <location>
        <begin position="34"/>
        <end position="54"/>
    </location>
</feature>
<protein>
    <submittedName>
        <fullName evidence="2">Uncharacterized protein</fullName>
    </submittedName>
</protein>